<protein>
    <recommendedName>
        <fullName evidence="4">Rab-like protein 3</fullName>
    </recommendedName>
</protein>
<name>A0A482WQR4_LAOST</name>
<keyword evidence="2" id="KW-0547">Nucleotide-binding</keyword>
<reference evidence="6 7" key="1">
    <citation type="journal article" date="2017" name="Gigascience">
        <title>Genome sequence of the small brown planthopper, Laodelphax striatellus.</title>
        <authorList>
            <person name="Zhu J."/>
            <person name="Jiang F."/>
            <person name="Wang X."/>
            <person name="Yang P."/>
            <person name="Bao Y."/>
            <person name="Zhao W."/>
            <person name="Wang W."/>
            <person name="Lu H."/>
            <person name="Wang Q."/>
            <person name="Cui N."/>
            <person name="Li J."/>
            <person name="Chen X."/>
            <person name="Luo L."/>
            <person name="Yu J."/>
            <person name="Kang L."/>
            <person name="Cui F."/>
        </authorList>
    </citation>
    <scope>NUCLEOTIDE SEQUENCE [LARGE SCALE GENOMIC DNA]</scope>
    <source>
        <strain evidence="6">Lst14</strain>
    </source>
</reference>
<comment type="caution">
    <text evidence="6">The sequence shown here is derived from an EMBL/GenBank/DDBJ whole genome shotgun (WGS) entry which is preliminary data.</text>
</comment>
<dbReference type="PROSITE" id="PS51419">
    <property type="entry name" value="RAB"/>
    <property type="match status" value="1"/>
</dbReference>
<proteinExistence type="inferred from homology"/>
<evidence type="ECO:0000313" key="7">
    <source>
        <dbReference type="Proteomes" id="UP000291343"/>
    </source>
</evidence>
<dbReference type="SMART" id="SM00175">
    <property type="entry name" value="RAB"/>
    <property type="match status" value="1"/>
</dbReference>
<dbReference type="STRING" id="195883.A0A482WQR4"/>
<dbReference type="FunCoup" id="A0A482WQR4">
    <property type="interactions" value="1210"/>
</dbReference>
<dbReference type="PRINTS" id="PR00449">
    <property type="entry name" value="RASTRNSFRMNG"/>
</dbReference>
<sequence length="254" mass="28336">MAAIDKVKVLVLGDSGVGKTSLTHLITQNEPISNPSWTVGCTVEVKLHEYKEGTPQQKTYFIELWDVGGSSNHRNSRCVFHNSVHGVILVHDLCNKKSHQNLPKWLAEVYSKDANAKNRYSDGDEFDPEQFAGSSQCGDFMSFGFNLDEFKTPILVIGTKLDLAEQVRSNNSYRSSSFAEDCGADEITLDCRQKSSLAAGTSSSVKISRFFDKVIEMRYYSREILSPLAVNSASADKRRTFPTTTVSPKFYHND</sequence>
<dbReference type="GO" id="GO:0005525">
    <property type="term" value="F:GTP binding"/>
    <property type="evidence" value="ECO:0007669"/>
    <property type="project" value="UniProtKB-KW"/>
</dbReference>
<dbReference type="Gene3D" id="3.40.50.300">
    <property type="entry name" value="P-loop containing nucleotide triphosphate hydrolases"/>
    <property type="match status" value="1"/>
</dbReference>
<dbReference type="PANTHER" id="PTHR24073">
    <property type="entry name" value="DRAB5-RELATED"/>
    <property type="match status" value="1"/>
</dbReference>
<dbReference type="InterPro" id="IPR025662">
    <property type="entry name" value="Sigma_54_int_dom_ATP-bd_1"/>
</dbReference>
<evidence type="ECO:0000313" key="6">
    <source>
        <dbReference type="EMBL" id="RZF35592.1"/>
    </source>
</evidence>
<comment type="similarity">
    <text evidence="1">Belongs to the small GTPase superfamily. Rab family.</text>
</comment>
<evidence type="ECO:0000256" key="2">
    <source>
        <dbReference type="ARBA" id="ARBA00022741"/>
    </source>
</evidence>
<dbReference type="SMR" id="A0A482WQR4"/>
<evidence type="ECO:0000256" key="3">
    <source>
        <dbReference type="ARBA" id="ARBA00023134"/>
    </source>
</evidence>
<keyword evidence="7" id="KW-1185">Reference proteome</keyword>
<dbReference type="SUPFAM" id="SSF52540">
    <property type="entry name" value="P-loop containing nucleoside triphosphate hydrolases"/>
    <property type="match status" value="1"/>
</dbReference>
<dbReference type="PROSITE" id="PS00675">
    <property type="entry name" value="SIGMA54_INTERACT_1"/>
    <property type="match status" value="1"/>
</dbReference>
<comment type="function">
    <text evidence="5">Required for KRAS signaling regulation and modulation of cell proliferation. Regulator of KRAS prenylation, and probably prenylation of other small GTPases. Required for lymphocyte development and function. Not required for myeloid cell development.</text>
</comment>
<dbReference type="InParanoid" id="A0A482WQR4"/>
<dbReference type="Pfam" id="PF08477">
    <property type="entry name" value="Roc"/>
    <property type="match status" value="1"/>
</dbReference>
<gene>
    <name evidence="6" type="ORF">LSTR_LSTR005120</name>
</gene>
<keyword evidence="3" id="KW-0342">GTP-binding</keyword>
<dbReference type="EMBL" id="QKKF02028001">
    <property type="protein sequence ID" value="RZF35592.1"/>
    <property type="molecule type" value="Genomic_DNA"/>
</dbReference>
<dbReference type="Proteomes" id="UP000291343">
    <property type="component" value="Unassembled WGS sequence"/>
</dbReference>
<dbReference type="FunFam" id="3.40.50.300:FF:000525">
    <property type="entry name" value="rab-like protein 3 isoform X1"/>
    <property type="match status" value="1"/>
</dbReference>
<dbReference type="AlphaFoldDB" id="A0A482WQR4"/>
<dbReference type="OrthoDB" id="5914890at2759"/>
<evidence type="ECO:0000256" key="1">
    <source>
        <dbReference type="ARBA" id="ARBA00006270"/>
    </source>
</evidence>
<evidence type="ECO:0000256" key="5">
    <source>
        <dbReference type="ARBA" id="ARBA00045267"/>
    </source>
</evidence>
<organism evidence="6 7">
    <name type="scientific">Laodelphax striatellus</name>
    <name type="common">Small brown planthopper</name>
    <name type="synonym">Delphax striatella</name>
    <dbReference type="NCBI Taxonomy" id="195883"/>
    <lineage>
        <taxon>Eukaryota</taxon>
        <taxon>Metazoa</taxon>
        <taxon>Ecdysozoa</taxon>
        <taxon>Arthropoda</taxon>
        <taxon>Hexapoda</taxon>
        <taxon>Insecta</taxon>
        <taxon>Pterygota</taxon>
        <taxon>Neoptera</taxon>
        <taxon>Paraneoptera</taxon>
        <taxon>Hemiptera</taxon>
        <taxon>Auchenorrhyncha</taxon>
        <taxon>Fulgoroidea</taxon>
        <taxon>Delphacidae</taxon>
        <taxon>Criomorphinae</taxon>
        <taxon>Laodelphax</taxon>
    </lineage>
</organism>
<evidence type="ECO:0000256" key="4">
    <source>
        <dbReference type="ARBA" id="ARBA00041166"/>
    </source>
</evidence>
<dbReference type="InterPro" id="IPR027417">
    <property type="entry name" value="P-loop_NTPase"/>
</dbReference>
<accession>A0A482WQR4</accession>